<protein>
    <submittedName>
        <fullName evidence="1">Uncharacterized protein</fullName>
    </submittedName>
</protein>
<organism evidence="1 2">
    <name type="scientific">Desulfovibrio subterraneus</name>
    <dbReference type="NCBI Taxonomy" id="2718620"/>
    <lineage>
        <taxon>Bacteria</taxon>
        <taxon>Pseudomonadati</taxon>
        <taxon>Thermodesulfobacteriota</taxon>
        <taxon>Desulfovibrionia</taxon>
        <taxon>Desulfovibrionales</taxon>
        <taxon>Desulfovibrionaceae</taxon>
        <taxon>Desulfovibrio</taxon>
    </lineage>
</organism>
<name>A0A7J0BM62_9BACT</name>
<dbReference type="AlphaFoldDB" id="A0A7J0BM62"/>
<proteinExistence type="predicted"/>
<evidence type="ECO:0000313" key="2">
    <source>
        <dbReference type="Proteomes" id="UP000503840"/>
    </source>
</evidence>
<reference evidence="1 2" key="1">
    <citation type="submission" date="2020-05" db="EMBL/GenBank/DDBJ databases">
        <title>Draft genome sequence of Desulfovibrio sp. strain HN2T.</title>
        <authorList>
            <person name="Ueno A."/>
            <person name="Tamazawa S."/>
            <person name="Tamamura S."/>
            <person name="Murakami T."/>
            <person name="Kiyama T."/>
            <person name="Inomata H."/>
            <person name="Amano Y."/>
            <person name="Miyakawa K."/>
            <person name="Tamaki H."/>
            <person name="Naganuma T."/>
            <person name="Kaneko K."/>
        </authorList>
    </citation>
    <scope>NUCLEOTIDE SEQUENCE [LARGE SCALE GENOMIC DNA]</scope>
    <source>
        <strain evidence="1 2">HN2</strain>
    </source>
</reference>
<keyword evidence="2" id="KW-1185">Reference proteome</keyword>
<dbReference type="Proteomes" id="UP000503840">
    <property type="component" value="Unassembled WGS sequence"/>
</dbReference>
<gene>
    <name evidence="1" type="ORF">DSM101010T_30940</name>
</gene>
<dbReference type="RefSeq" id="WP_174406395.1">
    <property type="nucleotide sequence ID" value="NZ_BLVO01000016.1"/>
</dbReference>
<dbReference type="EMBL" id="BLVO01000016">
    <property type="protein sequence ID" value="GFM34729.1"/>
    <property type="molecule type" value="Genomic_DNA"/>
</dbReference>
<accession>A0A7J0BM62</accession>
<sequence length="129" mass="15507">MSISATMYRDGSDRLLTPEEEEQKRIIYEQMNPRRRKYVDRIGYDKWDPFQKPNDPMELRMDISKRTTQQLVREFLQNHKGQYSNDYGRGALETAVGIINRDEKVRGVFDFCVWYYNLLIDEGYTDYES</sequence>
<comment type="caution">
    <text evidence="1">The sequence shown here is derived from an EMBL/GenBank/DDBJ whole genome shotgun (WGS) entry which is preliminary data.</text>
</comment>
<evidence type="ECO:0000313" key="1">
    <source>
        <dbReference type="EMBL" id="GFM34729.1"/>
    </source>
</evidence>